<dbReference type="GO" id="GO:0005524">
    <property type="term" value="F:ATP binding"/>
    <property type="evidence" value="ECO:0007669"/>
    <property type="project" value="UniProtKB-KW"/>
</dbReference>
<sequence>MVPHLAYWLWALPSLYSLKRVNTLQEQHHQHAGAHVLYRRSLFETGQIESPCLFSSSQNSPLAAYALTSALIIDNVWVPTINPFFRILYRFCTRLQAQYALSNPFQSPLIVFTPTPRSLTYGLTRLQQYLWSKQRQHRHFTKYKRAPRPSSPCPSLFATPFFNAFISHRKEFTAESLVVYISAAATIFESEALQAHITLVVTLLARILTHRKPLEYPYRTRRRKFTNSKASPMIPDTPASVVSESGPPTGRPVAFTVPIHLPAVPAPAALVAPALASLVGHAPLLVPAVAAAPATPTVHPAVAVAVPGTLTVRPGVAASVEADLVSPPPMRPRASAAFTAYDSEDSAQPAVVRPASSEGHGTTEPAVRQRRPKRPRNDRRRNQKSTKVMCYGISHVVPNVEGHFKCPCCDRTYKAPTSLSASGPLDAPDPQGGPSQPPPQSQPQILVRRSTASTQSPRPSQRSPRPFLLPRSADASDEPESDGGDVDDPPPLLPSVKREPSVIRVPEGCDDHYSTVDSGSESDDVLAPFDSRQYLFVPDKYVIVEHPDFNLPACSLVIHTMFKVIVCLSCSTAVSWSSVVKHVSRHSKHVSMTKTFGQELRDAFDLVKVNDVLHPHAPIPPVFGLSIKEDPFIFCSSCHRGFHDSSSLASHQSSLDRCGAPRSERGHYKAYAQRLDGQSSFFPVDIRGLKLKANAEVDVPAIFESTLPPPPDHTLLPISAEGDELNQHQFLYHEGWLDLVKGKTSRDIMDACRLPTKDEPWGKELQKACCRYIGSFQSLIKEQQSFGLLRDLAQFSSNAESKEFFRRVTEGTVQAYGRDLGRLLFAVLRSISDSWDSPVQYPPLDEQQKPPLDALRKALDKQDNHEAIDLALHEACFVLFAHQRFQYPTSAALGKHFTPVVVYITYHSLLESATFKRPSAITHDINPLMYSIRGTILTHVVNVAKEKGVSVFEVFQDYKQYVQDANETPMAYFINIYRLLCSIRTDEVGLEKFVLASTDGRKVTYEGHDINVDDLKPLIERELDRYNAFVKEHLFFGSMPPSDILPKVEIEDIFDNLNNLSAGYSFLDDPQNDFHSLRGSYGKWLLSDRARADLFTYTHQGRVYWRMKHAFDLLARFEEARDILIVVVAVSPLLMLRATEFCRLPLRNNIQHVRSLRLMCHTLVTVNIQDKTSHQHLKDLCIPHALTREVAHALLDNLVVLRPFEEFLVSKFLDKSDVSRYHFSMWPMISEDMTDTRFRQLFGDVTYTHLKVRVAPQSWRGMITVFGRHMPEAKAYHLPRHHYFDVGTGHSTDMADKRYNPGGDSFHIPAGIQACLDWQKYINVGQGRPFIISDEELASPGGAPADMNSGMCARRSVCNLRIHRALDIIQFLKKWLSAVEGRISATVTRNVAPGLEHRVREAVLNSMGDVAAAYFPVAPRVTHHGQPEPTFNITVHPSRLVDLRTFLKKPDAVFSCPEQAILLELMIEGKKNILGILGTGKGKTLTVMLHSKMYGRGRVTIVVLPLSSLHADLEERARRHGVTISRWLPNQNNNTNVHILYVSIEHLGFDSFVQCLEEIYHSGRLHVLVFDEIHKVLTDVAYRPVFLHFWKLKIVPAIIVGLTGTLPPQLMQRFFEATDVDWKVVRTPSVRPELRPSIKRVPQGDMVSAIAADVQQSVASYGPNDRAMIFCRTKNDAEKMAMALKLPVCHSGIAKDDNDQAVSNWKMGRNKVMVSTSLLGSGLDYPAVRDVIHLDVAHTMLDQHQEESRGGRDGLSCNVITYVPTIRSHPLPVAFDN</sequence>
<dbReference type="InterPro" id="IPR014001">
    <property type="entry name" value="Helicase_ATP-bd"/>
</dbReference>
<feature type="compositionally biased region" description="Acidic residues" evidence="6">
    <location>
        <begin position="475"/>
        <end position="488"/>
    </location>
</feature>
<feature type="region of interest" description="Disordered" evidence="6">
    <location>
        <begin position="340"/>
        <end position="386"/>
    </location>
</feature>
<dbReference type="InterPro" id="IPR001650">
    <property type="entry name" value="Helicase_C-like"/>
</dbReference>
<gene>
    <name evidence="9" type="ORF">CVT26_001388</name>
</gene>
<evidence type="ECO:0000259" key="8">
    <source>
        <dbReference type="PROSITE" id="PS51194"/>
    </source>
</evidence>
<dbReference type="GO" id="GO:0003676">
    <property type="term" value="F:nucleic acid binding"/>
    <property type="evidence" value="ECO:0007669"/>
    <property type="project" value="InterPro"/>
</dbReference>
<evidence type="ECO:0000313" key="9">
    <source>
        <dbReference type="EMBL" id="PPQ82636.1"/>
    </source>
</evidence>
<dbReference type="PANTHER" id="PTHR13710:SF154">
    <property type="entry name" value="RECQ HELICASE, PUTATIVE (AFU_ORTHOLOGUE AFUA_6G14720)-RELATED"/>
    <property type="match status" value="1"/>
</dbReference>
<dbReference type="InParanoid" id="A0A409WW00"/>
<evidence type="ECO:0000256" key="4">
    <source>
        <dbReference type="ARBA" id="ARBA00034617"/>
    </source>
</evidence>
<keyword evidence="3" id="KW-0067">ATP-binding</keyword>
<dbReference type="OrthoDB" id="2507344at2759"/>
<evidence type="ECO:0000259" key="7">
    <source>
        <dbReference type="PROSITE" id="PS51192"/>
    </source>
</evidence>
<dbReference type="GO" id="GO:0009378">
    <property type="term" value="F:four-way junction helicase activity"/>
    <property type="evidence" value="ECO:0007669"/>
    <property type="project" value="TreeGrafter"/>
</dbReference>
<keyword evidence="2" id="KW-0547">Nucleotide-binding</keyword>
<evidence type="ECO:0000256" key="6">
    <source>
        <dbReference type="SAM" id="MobiDB-lite"/>
    </source>
</evidence>
<reference evidence="9 10" key="1">
    <citation type="journal article" date="2018" name="Evol. Lett.">
        <title>Horizontal gene cluster transfer increased hallucinogenic mushroom diversity.</title>
        <authorList>
            <person name="Reynolds H.T."/>
            <person name="Vijayakumar V."/>
            <person name="Gluck-Thaler E."/>
            <person name="Korotkin H.B."/>
            <person name="Matheny P.B."/>
            <person name="Slot J.C."/>
        </authorList>
    </citation>
    <scope>NUCLEOTIDE SEQUENCE [LARGE SCALE GENOMIC DNA]</scope>
    <source>
        <strain evidence="9 10">SRW20</strain>
    </source>
</reference>
<dbReference type="PROSITE" id="PS51194">
    <property type="entry name" value="HELICASE_CTER"/>
    <property type="match status" value="1"/>
</dbReference>
<name>A0A409WW00_9AGAR</name>
<dbReference type="Pfam" id="PF00271">
    <property type="entry name" value="Helicase_C"/>
    <property type="match status" value="1"/>
</dbReference>
<dbReference type="EC" id="5.6.2.4" evidence="5"/>
<accession>A0A409WW00</accession>
<dbReference type="PANTHER" id="PTHR13710">
    <property type="entry name" value="DNA HELICASE RECQ FAMILY MEMBER"/>
    <property type="match status" value="1"/>
</dbReference>
<feature type="non-terminal residue" evidence="9">
    <location>
        <position position="1777"/>
    </location>
</feature>
<evidence type="ECO:0000256" key="1">
    <source>
        <dbReference type="ARBA" id="ARBA00005446"/>
    </source>
</evidence>
<organism evidence="9 10">
    <name type="scientific">Gymnopilus dilepis</name>
    <dbReference type="NCBI Taxonomy" id="231916"/>
    <lineage>
        <taxon>Eukaryota</taxon>
        <taxon>Fungi</taxon>
        <taxon>Dikarya</taxon>
        <taxon>Basidiomycota</taxon>
        <taxon>Agaricomycotina</taxon>
        <taxon>Agaricomycetes</taxon>
        <taxon>Agaricomycetidae</taxon>
        <taxon>Agaricales</taxon>
        <taxon>Agaricineae</taxon>
        <taxon>Hymenogastraceae</taxon>
        <taxon>Gymnopilus</taxon>
    </lineage>
</organism>
<feature type="compositionally biased region" description="Basic residues" evidence="6">
    <location>
        <begin position="368"/>
        <end position="384"/>
    </location>
</feature>
<dbReference type="Gene3D" id="3.40.50.300">
    <property type="entry name" value="P-loop containing nucleotide triphosphate hydrolases"/>
    <property type="match status" value="2"/>
</dbReference>
<feature type="region of interest" description="Disordered" evidence="6">
    <location>
        <begin position="228"/>
        <end position="247"/>
    </location>
</feature>
<feature type="compositionally biased region" description="Low complexity" evidence="6">
    <location>
        <begin position="455"/>
        <end position="472"/>
    </location>
</feature>
<dbReference type="Pfam" id="PF00270">
    <property type="entry name" value="DEAD"/>
    <property type="match status" value="1"/>
</dbReference>
<evidence type="ECO:0000256" key="5">
    <source>
        <dbReference type="ARBA" id="ARBA00034808"/>
    </source>
</evidence>
<dbReference type="GO" id="GO:0005694">
    <property type="term" value="C:chromosome"/>
    <property type="evidence" value="ECO:0007669"/>
    <property type="project" value="TreeGrafter"/>
</dbReference>
<dbReference type="InterPro" id="IPR027417">
    <property type="entry name" value="P-loop_NTPase"/>
</dbReference>
<dbReference type="SMART" id="SM00487">
    <property type="entry name" value="DEXDc"/>
    <property type="match status" value="1"/>
</dbReference>
<comment type="caution">
    <text evidence="9">The sequence shown here is derived from an EMBL/GenBank/DDBJ whole genome shotgun (WGS) entry which is preliminary data.</text>
</comment>
<dbReference type="EMBL" id="NHYE01004723">
    <property type="protein sequence ID" value="PPQ82636.1"/>
    <property type="molecule type" value="Genomic_DNA"/>
</dbReference>
<dbReference type="GO" id="GO:0000724">
    <property type="term" value="P:double-strand break repair via homologous recombination"/>
    <property type="evidence" value="ECO:0007669"/>
    <property type="project" value="TreeGrafter"/>
</dbReference>
<keyword evidence="10" id="KW-1185">Reference proteome</keyword>
<feature type="domain" description="Helicase ATP-binding" evidence="7">
    <location>
        <begin position="1464"/>
        <end position="1624"/>
    </location>
</feature>
<feature type="region of interest" description="Disordered" evidence="6">
    <location>
        <begin position="418"/>
        <end position="501"/>
    </location>
</feature>
<dbReference type="PROSITE" id="PS51192">
    <property type="entry name" value="HELICASE_ATP_BIND_1"/>
    <property type="match status" value="1"/>
</dbReference>
<dbReference type="GO" id="GO:0043138">
    <property type="term" value="F:3'-5' DNA helicase activity"/>
    <property type="evidence" value="ECO:0007669"/>
    <property type="project" value="UniProtKB-EC"/>
</dbReference>
<comment type="catalytic activity">
    <reaction evidence="4">
        <text>Couples ATP hydrolysis with the unwinding of duplex DNA by translocating in the 3'-5' direction.</text>
        <dbReference type="EC" id="5.6.2.4"/>
    </reaction>
</comment>
<dbReference type="InterPro" id="IPR011545">
    <property type="entry name" value="DEAD/DEAH_box_helicase_dom"/>
</dbReference>
<dbReference type="GO" id="GO:0005737">
    <property type="term" value="C:cytoplasm"/>
    <property type="evidence" value="ECO:0007669"/>
    <property type="project" value="TreeGrafter"/>
</dbReference>
<dbReference type="SUPFAM" id="SSF52540">
    <property type="entry name" value="P-loop containing nucleoside triphosphate hydrolases"/>
    <property type="match status" value="1"/>
</dbReference>
<protein>
    <recommendedName>
        <fullName evidence="5">DNA 3'-5' helicase</fullName>
        <ecNumber evidence="5">5.6.2.4</ecNumber>
    </recommendedName>
</protein>
<dbReference type="Proteomes" id="UP000284706">
    <property type="component" value="Unassembled WGS sequence"/>
</dbReference>
<feature type="domain" description="Helicase C-terminal" evidence="8">
    <location>
        <begin position="1653"/>
        <end position="1777"/>
    </location>
</feature>
<evidence type="ECO:0000256" key="2">
    <source>
        <dbReference type="ARBA" id="ARBA00022741"/>
    </source>
</evidence>
<comment type="similarity">
    <text evidence="1">Belongs to the helicase family. RecQ subfamily.</text>
</comment>
<evidence type="ECO:0000256" key="3">
    <source>
        <dbReference type="ARBA" id="ARBA00022840"/>
    </source>
</evidence>
<dbReference type="SMART" id="SM00490">
    <property type="entry name" value="HELICc"/>
    <property type="match status" value="1"/>
</dbReference>
<proteinExistence type="inferred from homology"/>
<dbReference type="STRING" id="231916.A0A409WW00"/>
<evidence type="ECO:0000313" key="10">
    <source>
        <dbReference type="Proteomes" id="UP000284706"/>
    </source>
</evidence>